<dbReference type="FunFam" id="2.60.260.20:FF:000013">
    <property type="entry name" value="DnaJ subfamily B member 11"/>
    <property type="match status" value="1"/>
</dbReference>
<proteinExistence type="predicted"/>
<dbReference type="OrthoDB" id="9779889at2"/>
<dbReference type="SUPFAM" id="SSF49493">
    <property type="entry name" value="HSP40/DnaJ peptide-binding domain"/>
    <property type="match status" value="2"/>
</dbReference>
<feature type="domain" description="J" evidence="2">
    <location>
        <begin position="5"/>
        <end position="69"/>
    </location>
</feature>
<dbReference type="SMART" id="SM00271">
    <property type="entry name" value="DnaJ"/>
    <property type="match status" value="1"/>
</dbReference>
<dbReference type="Gene3D" id="1.10.287.110">
    <property type="entry name" value="DnaJ domain"/>
    <property type="match status" value="1"/>
</dbReference>
<dbReference type="InterPro" id="IPR001623">
    <property type="entry name" value="DnaJ_domain"/>
</dbReference>
<name>A0A1B1YV65_9GAMM</name>
<reference evidence="4" key="1">
    <citation type="submission" date="2016-03" db="EMBL/GenBank/DDBJ databases">
        <title>Complete genome sequence of Solimmundus cernigliae, representing a novel lineage of polycyclic aromatic hydrocarbon degraders within the Gammaproteobacteria.</title>
        <authorList>
            <person name="Singleton D.R."/>
            <person name="Dickey A.N."/>
            <person name="Scholl E.H."/>
            <person name="Wright F.A."/>
            <person name="Aitken M.D."/>
        </authorList>
    </citation>
    <scope>NUCLEOTIDE SEQUENCE [LARGE SCALE GENOMIC DNA]</scope>
    <source>
        <strain evidence="4">TR3.2</strain>
    </source>
</reference>
<dbReference type="GO" id="GO:0042026">
    <property type="term" value="P:protein refolding"/>
    <property type="evidence" value="ECO:0007669"/>
    <property type="project" value="TreeGrafter"/>
</dbReference>
<dbReference type="InterPro" id="IPR018253">
    <property type="entry name" value="DnaJ_domain_CS"/>
</dbReference>
<dbReference type="KEGG" id="gbi:PG2T_11855"/>
<dbReference type="EMBL" id="CP014671">
    <property type="protein sequence ID" value="ANX04790.1"/>
    <property type="molecule type" value="Genomic_DNA"/>
</dbReference>
<dbReference type="CDD" id="cd06257">
    <property type="entry name" value="DnaJ"/>
    <property type="match status" value="1"/>
</dbReference>
<evidence type="ECO:0000313" key="3">
    <source>
        <dbReference type="EMBL" id="ANX04790.1"/>
    </source>
</evidence>
<dbReference type="PANTHER" id="PTHR43096:SF52">
    <property type="entry name" value="DNAJ HOMOLOG 1, MITOCHONDRIAL-RELATED"/>
    <property type="match status" value="1"/>
</dbReference>
<dbReference type="Gene3D" id="2.60.260.20">
    <property type="entry name" value="Urease metallochaperone UreE, N-terminal domain"/>
    <property type="match status" value="2"/>
</dbReference>
<dbReference type="PROSITE" id="PS00636">
    <property type="entry name" value="DNAJ_1"/>
    <property type="match status" value="1"/>
</dbReference>
<keyword evidence="4" id="KW-1185">Reference proteome</keyword>
<dbReference type="InParanoid" id="A0A1B1YV65"/>
<dbReference type="PANTHER" id="PTHR43096">
    <property type="entry name" value="DNAJ HOMOLOG 1, MITOCHONDRIAL-RELATED"/>
    <property type="match status" value="1"/>
</dbReference>
<evidence type="ECO:0000313" key="4">
    <source>
        <dbReference type="Proteomes" id="UP000092952"/>
    </source>
</evidence>
<dbReference type="FunCoup" id="A0A1B1YV65">
    <property type="interactions" value="136"/>
</dbReference>
<dbReference type="AlphaFoldDB" id="A0A1B1YV65"/>
<dbReference type="Pfam" id="PF00226">
    <property type="entry name" value="DnaJ"/>
    <property type="match status" value="1"/>
</dbReference>
<dbReference type="InterPro" id="IPR008971">
    <property type="entry name" value="HSP40/DnaJ_pept-bd"/>
</dbReference>
<dbReference type="GO" id="GO:0005737">
    <property type="term" value="C:cytoplasm"/>
    <property type="evidence" value="ECO:0007669"/>
    <property type="project" value="TreeGrafter"/>
</dbReference>
<dbReference type="SUPFAM" id="SSF46565">
    <property type="entry name" value="Chaperone J-domain"/>
    <property type="match status" value="1"/>
</dbReference>
<sequence>MEYKDYYKTLGVARDASTEDIKRAYRKLARKYHPDVSKEANAENRFKDVAEAYEVLKDANKRAAYDQLGSNWQAGQGFSPPPGWRGGEGFEFRSSGGGAGFSDFFDSLFGRGFAGGHGPQHRPARGEDQQARVQITLEDAFHGSSRAVNLSQPGGRSRALEVRIPKGVRAGQRIRLAGQGSNGGDLYLEIEFAPHRLYRLEGADLYLDLPITPWEAALGATVKVPTLGGTVELNIPAGSQSGDKLRLRGRGLPTTPTPGDQYVVLKMVTPPALTDAARELYQRLASELPLDPRRALFP</sequence>
<dbReference type="InterPro" id="IPR002939">
    <property type="entry name" value="DnaJ_C"/>
</dbReference>
<dbReference type="GO" id="GO:0051082">
    <property type="term" value="F:unfolded protein binding"/>
    <property type="evidence" value="ECO:0007669"/>
    <property type="project" value="InterPro"/>
</dbReference>
<gene>
    <name evidence="3" type="ORF">PG2T_11855</name>
</gene>
<dbReference type="Proteomes" id="UP000092952">
    <property type="component" value="Chromosome"/>
</dbReference>
<dbReference type="PROSITE" id="PS50076">
    <property type="entry name" value="DNAJ_2"/>
    <property type="match status" value="1"/>
</dbReference>
<keyword evidence="1" id="KW-0143">Chaperone</keyword>
<dbReference type="CDD" id="cd10747">
    <property type="entry name" value="DnaJ_C"/>
    <property type="match status" value="1"/>
</dbReference>
<dbReference type="PRINTS" id="PR00625">
    <property type="entry name" value="JDOMAIN"/>
</dbReference>
<organism evidence="3 4">
    <name type="scientific">Immundisolibacter cernigliae</name>
    <dbReference type="NCBI Taxonomy" id="1810504"/>
    <lineage>
        <taxon>Bacteria</taxon>
        <taxon>Pseudomonadati</taxon>
        <taxon>Pseudomonadota</taxon>
        <taxon>Gammaproteobacteria</taxon>
        <taxon>Immundisolibacterales</taxon>
        <taxon>Immundisolibacteraceae</taxon>
        <taxon>Immundisolibacter</taxon>
    </lineage>
</organism>
<evidence type="ECO:0000259" key="2">
    <source>
        <dbReference type="PROSITE" id="PS50076"/>
    </source>
</evidence>
<dbReference type="Pfam" id="PF01556">
    <property type="entry name" value="DnaJ_C"/>
    <property type="match status" value="1"/>
</dbReference>
<dbReference type="InterPro" id="IPR036869">
    <property type="entry name" value="J_dom_sf"/>
</dbReference>
<evidence type="ECO:0000256" key="1">
    <source>
        <dbReference type="ARBA" id="ARBA00023186"/>
    </source>
</evidence>
<protein>
    <submittedName>
        <fullName evidence="3">Cytochrome C biogenesis protein</fullName>
    </submittedName>
</protein>
<dbReference type="STRING" id="1810504.PG2T_11855"/>
<accession>A0A1B1YV65</accession>
<dbReference type="RefSeq" id="WP_068805715.1">
    <property type="nucleotide sequence ID" value="NZ_CP014671.1"/>
</dbReference>